<accession>A0A7X2XH36</accession>
<organism evidence="1 4">
    <name type="scientific">Phascolarctobacterium faecium</name>
    <dbReference type="NCBI Taxonomy" id="33025"/>
    <lineage>
        <taxon>Bacteria</taxon>
        <taxon>Bacillati</taxon>
        <taxon>Bacillota</taxon>
        <taxon>Negativicutes</taxon>
        <taxon>Acidaminococcales</taxon>
        <taxon>Acidaminococcaceae</taxon>
        <taxon>Phascolarctobacterium</taxon>
    </lineage>
</organism>
<keyword evidence="3" id="KW-1185">Reference proteome</keyword>
<sequence>MFNNKVAPDDYQSLRECFFNFASANELTINEAGDVLERLAEDLQNQVCSGKYGLSEGCCGETDNKNWLADLANWMSNEPSINCP</sequence>
<name>A0A7X2XH36_9FIRM</name>
<evidence type="ECO:0000313" key="2">
    <source>
        <dbReference type="EMBL" id="MTU04772.1"/>
    </source>
</evidence>
<comment type="caution">
    <text evidence="1">The sequence shown here is derived from an EMBL/GenBank/DDBJ whole genome shotgun (WGS) entry which is preliminary data.</text>
</comment>
<protein>
    <submittedName>
        <fullName evidence="1">Uncharacterized protein</fullName>
    </submittedName>
</protein>
<gene>
    <name evidence="1" type="ORF">GMD11_10240</name>
    <name evidence="2" type="ORF">GMD18_10230</name>
</gene>
<dbReference type="Proteomes" id="UP000484547">
    <property type="component" value="Unassembled WGS sequence"/>
</dbReference>
<dbReference type="EMBL" id="WNBW01000011">
    <property type="protein sequence ID" value="MTU04772.1"/>
    <property type="molecule type" value="Genomic_DNA"/>
</dbReference>
<dbReference type="EMBL" id="WNBM01000010">
    <property type="protein sequence ID" value="MTT76641.1"/>
    <property type="molecule type" value="Genomic_DNA"/>
</dbReference>
<reference evidence="3 4" key="1">
    <citation type="journal article" date="2019" name="Nat. Med.">
        <title>A library of human gut bacterial isolates paired with longitudinal multiomics data enables mechanistic microbiome research.</title>
        <authorList>
            <person name="Poyet M."/>
            <person name="Groussin M."/>
            <person name="Gibbons S.M."/>
            <person name="Avila-Pacheco J."/>
            <person name="Jiang X."/>
            <person name="Kearney S.M."/>
            <person name="Perrotta A.R."/>
            <person name="Berdy B."/>
            <person name="Zhao S."/>
            <person name="Lieberman T.D."/>
            <person name="Swanson P.K."/>
            <person name="Smith M."/>
            <person name="Roesemann S."/>
            <person name="Alexander J.E."/>
            <person name="Rich S.A."/>
            <person name="Livny J."/>
            <person name="Vlamakis H."/>
            <person name="Clish C."/>
            <person name="Bullock K."/>
            <person name="Deik A."/>
            <person name="Scott J."/>
            <person name="Pierce K.A."/>
            <person name="Xavier R.J."/>
            <person name="Alm E.J."/>
        </authorList>
    </citation>
    <scope>NUCLEOTIDE SEQUENCE [LARGE SCALE GENOMIC DNA]</scope>
    <source>
        <strain evidence="1 4">BIOML-A13</strain>
        <strain evidence="2 3">BIOML-A3</strain>
    </source>
</reference>
<evidence type="ECO:0000313" key="3">
    <source>
        <dbReference type="Proteomes" id="UP000443070"/>
    </source>
</evidence>
<dbReference type="AlphaFoldDB" id="A0A7X2XH36"/>
<evidence type="ECO:0000313" key="1">
    <source>
        <dbReference type="EMBL" id="MTT76641.1"/>
    </source>
</evidence>
<dbReference type="Proteomes" id="UP000443070">
    <property type="component" value="Unassembled WGS sequence"/>
</dbReference>
<dbReference type="RefSeq" id="WP_149877550.1">
    <property type="nucleotide sequence ID" value="NZ_WNBG01000011.1"/>
</dbReference>
<evidence type="ECO:0000313" key="4">
    <source>
        <dbReference type="Proteomes" id="UP000484547"/>
    </source>
</evidence>
<proteinExistence type="predicted"/>